<organism evidence="3 4">
    <name type="scientific">Trichonephila clavata</name>
    <name type="common">Joro spider</name>
    <name type="synonym">Nephila clavata</name>
    <dbReference type="NCBI Taxonomy" id="2740835"/>
    <lineage>
        <taxon>Eukaryota</taxon>
        <taxon>Metazoa</taxon>
        <taxon>Ecdysozoa</taxon>
        <taxon>Arthropoda</taxon>
        <taxon>Chelicerata</taxon>
        <taxon>Arachnida</taxon>
        <taxon>Araneae</taxon>
        <taxon>Araneomorphae</taxon>
        <taxon>Entelegynae</taxon>
        <taxon>Araneoidea</taxon>
        <taxon>Nephilidae</taxon>
        <taxon>Trichonephila</taxon>
    </lineage>
</organism>
<feature type="compositionally biased region" description="Polar residues" evidence="1">
    <location>
        <begin position="59"/>
        <end position="74"/>
    </location>
</feature>
<proteinExistence type="predicted"/>
<evidence type="ECO:0000256" key="1">
    <source>
        <dbReference type="SAM" id="MobiDB-lite"/>
    </source>
</evidence>
<dbReference type="EMBL" id="BMAO01036954">
    <property type="protein sequence ID" value="GFR14274.1"/>
    <property type="molecule type" value="Genomic_DNA"/>
</dbReference>
<comment type="caution">
    <text evidence="3">The sequence shown here is derived from an EMBL/GenBank/DDBJ whole genome shotgun (WGS) entry which is preliminary data.</text>
</comment>
<feature type="chain" id="PRO_5036449055" evidence="2">
    <location>
        <begin position="18"/>
        <end position="74"/>
    </location>
</feature>
<gene>
    <name evidence="3" type="ORF">TNCT_476021</name>
</gene>
<evidence type="ECO:0000313" key="4">
    <source>
        <dbReference type="Proteomes" id="UP000887116"/>
    </source>
</evidence>
<accession>A0A8X6LNS5</accession>
<dbReference type="AlphaFoldDB" id="A0A8X6LNS5"/>
<protein>
    <submittedName>
        <fullName evidence="3">Uncharacterized protein</fullName>
    </submittedName>
</protein>
<evidence type="ECO:0000256" key="2">
    <source>
        <dbReference type="SAM" id="SignalP"/>
    </source>
</evidence>
<dbReference type="OrthoDB" id="10405181at2759"/>
<evidence type="ECO:0000313" key="3">
    <source>
        <dbReference type="EMBL" id="GFR14274.1"/>
    </source>
</evidence>
<sequence length="74" mass="8460">MKFILILFFAVLAIASAQKRIRVLHPSHPLHRVAHKDHYYASLGRGDVSSYSRSHDRFNNLSKSLPKSKTDQTV</sequence>
<reference evidence="3" key="1">
    <citation type="submission" date="2020-07" db="EMBL/GenBank/DDBJ databases">
        <title>Multicomponent nature underlies the extraordinary mechanical properties of spider dragline silk.</title>
        <authorList>
            <person name="Kono N."/>
            <person name="Nakamura H."/>
            <person name="Mori M."/>
            <person name="Yoshida Y."/>
            <person name="Ohtoshi R."/>
            <person name="Malay A.D."/>
            <person name="Moran D.A.P."/>
            <person name="Tomita M."/>
            <person name="Numata K."/>
            <person name="Arakawa K."/>
        </authorList>
    </citation>
    <scope>NUCLEOTIDE SEQUENCE</scope>
</reference>
<feature type="region of interest" description="Disordered" evidence="1">
    <location>
        <begin position="46"/>
        <end position="74"/>
    </location>
</feature>
<keyword evidence="2" id="KW-0732">Signal</keyword>
<dbReference type="Proteomes" id="UP000887116">
    <property type="component" value="Unassembled WGS sequence"/>
</dbReference>
<keyword evidence="4" id="KW-1185">Reference proteome</keyword>
<feature type="signal peptide" evidence="2">
    <location>
        <begin position="1"/>
        <end position="17"/>
    </location>
</feature>
<name>A0A8X6LNS5_TRICU</name>